<accession>A0A8H4KS86</accession>
<dbReference type="EMBL" id="JAADJG010000085">
    <property type="protein sequence ID" value="KAF4455676.1"/>
    <property type="molecule type" value="Genomic_DNA"/>
</dbReference>
<protein>
    <recommendedName>
        <fullName evidence="3">Cell division cycle protein 123</fullName>
    </recommendedName>
</protein>
<dbReference type="AlphaFoldDB" id="A0A8H4KS86"/>
<dbReference type="Proteomes" id="UP000605986">
    <property type="component" value="Unassembled WGS sequence"/>
</dbReference>
<organism evidence="1 2">
    <name type="scientific">Fusarium austroafricanum</name>
    <dbReference type="NCBI Taxonomy" id="2364996"/>
    <lineage>
        <taxon>Eukaryota</taxon>
        <taxon>Fungi</taxon>
        <taxon>Dikarya</taxon>
        <taxon>Ascomycota</taxon>
        <taxon>Pezizomycotina</taxon>
        <taxon>Sordariomycetes</taxon>
        <taxon>Hypocreomycetidae</taxon>
        <taxon>Hypocreales</taxon>
        <taxon>Nectriaceae</taxon>
        <taxon>Fusarium</taxon>
        <taxon>Fusarium concolor species complex</taxon>
    </lineage>
</organism>
<comment type="caution">
    <text evidence="1">The sequence shown here is derived from an EMBL/GenBank/DDBJ whole genome shotgun (WGS) entry which is preliminary data.</text>
</comment>
<evidence type="ECO:0000313" key="2">
    <source>
        <dbReference type="Proteomes" id="UP000605986"/>
    </source>
</evidence>
<keyword evidence="2" id="KW-1185">Reference proteome</keyword>
<sequence>MEESTSNVMHLTQINYSEVELDCQNMPPTKFNTCFHSVEEIPVQKRDQHLSRPSEAPYSFKRWLPLILKTRNLGQDEAQIVKLTPAQARLLVEASGSSIITGELNRAYQEDIGEEIIPHLPLKFPPEGLFMRLDHCSPKDGRQTVPGRLSLHSPNDIIIRLTTSQRAQNAISKSLEEGSKTVDLIFLPFNCRMGSKREYRVYCAPGAGVISAVSQYCWHKPWFFGGEEPEFCTKVVDEVWKGIQKIHKDILQDLNPNKEMDQLLLSQGLSFDVFYDEADKTSQLVELNVFGVRSGCGSCLFHWINDLDKLYGNAESVEFRVTR</sequence>
<evidence type="ECO:0000313" key="1">
    <source>
        <dbReference type="EMBL" id="KAF4455676.1"/>
    </source>
</evidence>
<name>A0A8H4KS86_9HYPO</name>
<reference evidence="1" key="1">
    <citation type="submission" date="2020-01" db="EMBL/GenBank/DDBJ databases">
        <title>Identification and distribution of gene clusters putatively required for synthesis of sphingolipid metabolism inhibitors in phylogenetically diverse species of the filamentous fungus Fusarium.</title>
        <authorList>
            <person name="Kim H.-S."/>
            <person name="Busman M."/>
            <person name="Brown D.W."/>
            <person name="Divon H."/>
            <person name="Uhlig S."/>
            <person name="Proctor R.H."/>
        </authorList>
    </citation>
    <scope>NUCLEOTIDE SEQUENCE</scope>
    <source>
        <strain evidence="1">NRRL 53441</strain>
    </source>
</reference>
<proteinExistence type="predicted"/>
<evidence type="ECO:0008006" key="3">
    <source>
        <dbReference type="Google" id="ProtNLM"/>
    </source>
</evidence>
<dbReference type="OrthoDB" id="360540at2759"/>
<gene>
    <name evidence="1" type="ORF">F53441_2076</name>
</gene>